<evidence type="ECO:0000256" key="1">
    <source>
        <dbReference type="ARBA" id="ARBA00001971"/>
    </source>
</evidence>
<proteinExistence type="inferred from homology"/>
<dbReference type="InterPro" id="IPR001128">
    <property type="entry name" value="Cyt_P450"/>
</dbReference>
<dbReference type="PROSITE" id="PS00086">
    <property type="entry name" value="CYTOCHROME_P450"/>
    <property type="match status" value="1"/>
</dbReference>
<dbReference type="SUPFAM" id="SSF48264">
    <property type="entry name" value="Cytochrome P450"/>
    <property type="match status" value="2"/>
</dbReference>
<dbReference type="Pfam" id="PF00067">
    <property type="entry name" value="p450"/>
    <property type="match status" value="2"/>
</dbReference>
<dbReference type="GO" id="GO:0020037">
    <property type="term" value="F:heme binding"/>
    <property type="evidence" value="ECO:0007669"/>
    <property type="project" value="InterPro"/>
</dbReference>
<dbReference type="PRINTS" id="PR00463">
    <property type="entry name" value="EP450I"/>
</dbReference>
<dbReference type="InterPro" id="IPR017972">
    <property type="entry name" value="Cyt_P450_CS"/>
</dbReference>
<dbReference type="PANTHER" id="PTHR24286">
    <property type="entry name" value="CYTOCHROME P450 26"/>
    <property type="match status" value="1"/>
</dbReference>
<dbReference type="Gene3D" id="1.10.630.10">
    <property type="entry name" value="Cytochrome P450"/>
    <property type="match status" value="2"/>
</dbReference>
<dbReference type="Proteomes" id="UP000026915">
    <property type="component" value="Chromosome 10"/>
</dbReference>
<dbReference type="EMBL" id="CM001888">
    <property type="protein sequence ID" value="EOY20121.1"/>
    <property type="molecule type" value="Genomic_DNA"/>
</dbReference>
<evidence type="ECO:0000313" key="12">
    <source>
        <dbReference type="Proteomes" id="UP000026915"/>
    </source>
</evidence>
<keyword evidence="4 10" id="KW-0812">Transmembrane</keyword>
<keyword evidence="12" id="KW-1185">Reference proteome</keyword>
<keyword evidence="6 10" id="KW-1133">Transmembrane helix</keyword>
<evidence type="ECO:0000256" key="2">
    <source>
        <dbReference type="ARBA" id="ARBA00004167"/>
    </source>
</evidence>
<dbReference type="AlphaFoldDB" id="A0A061FSP2"/>
<evidence type="ECO:0000256" key="3">
    <source>
        <dbReference type="ARBA" id="ARBA00010617"/>
    </source>
</evidence>
<keyword evidence="7" id="KW-0560">Oxidoreductase</keyword>
<dbReference type="GO" id="GO:0004497">
    <property type="term" value="F:monooxygenase activity"/>
    <property type="evidence" value="ECO:0000318"/>
    <property type="project" value="GO_Central"/>
</dbReference>
<dbReference type="HOGENOM" id="CLU_005453_0_0_1"/>
<feature type="binding site" description="axial binding residue" evidence="9">
    <location>
        <position position="809"/>
    </location>
    <ligand>
        <name>heme</name>
        <dbReference type="ChEBI" id="CHEBI:30413"/>
    </ligand>
    <ligandPart>
        <name>Fe</name>
        <dbReference type="ChEBI" id="CHEBI:18248"/>
    </ligandPart>
</feature>
<evidence type="ECO:0000256" key="10">
    <source>
        <dbReference type="SAM" id="Phobius"/>
    </source>
</evidence>
<evidence type="ECO:0000313" key="11">
    <source>
        <dbReference type="EMBL" id="EOY20121.1"/>
    </source>
</evidence>
<keyword evidence="10" id="KW-0472">Membrane</keyword>
<dbReference type="GO" id="GO:0016020">
    <property type="term" value="C:membrane"/>
    <property type="evidence" value="ECO:0007669"/>
    <property type="project" value="UniProtKB-SubCell"/>
</dbReference>
<evidence type="ECO:0000256" key="6">
    <source>
        <dbReference type="ARBA" id="ARBA00022989"/>
    </source>
</evidence>
<dbReference type="CDD" id="cd11043">
    <property type="entry name" value="CYP90-like"/>
    <property type="match status" value="1"/>
</dbReference>
<reference evidence="11 12" key="1">
    <citation type="journal article" date="2013" name="Genome Biol.">
        <title>The genome sequence of the most widely cultivated cacao type and its use to identify candidate genes regulating pod color.</title>
        <authorList>
            <person name="Motamayor J.C."/>
            <person name="Mockaitis K."/>
            <person name="Schmutz J."/>
            <person name="Haiminen N."/>
            <person name="Iii D.L."/>
            <person name="Cornejo O."/>
            <person name="Findley S.D."/>
            <person name="Zheng P."/>
            <person name="Utro F."/>
            <person name="Royaert S."/>
            <person name="Saski C."/>
            <person name="Jenkins J."/>
            <person name="Podicheti R."/>
            <person name="Zhao M."/>
            <person name="Scheffler B.E."/>
            <person name="Stack J.C."/>
            <person name="Feltus F.A."/>
            <person name="Mustiga G.M."/>
            <person name="Amores F."/>
            <person name="Phillips W."/>
            <person name="Marelli J.P."/>
            <person name="May G.D."/>
            <person name="Shapiro H."/>
            <person name="Ma J."/>
            <person name="Bustamante C.D."/>
            <person name="Schnell R.J."/>
            <person name="Main D."/>
            <person name="Gilbert D."/>
            <person name="Parida L."/>
            <person name="Kuhn D.N."/>
        </authorList>
    </citation>
    <scope>NUCLEOTIDE SEQUENCE [LARGE SCALE GENOMIC DNA]</scope>
    <source>
        <strain evidence="12">cv. Matina 1-6</strain>
    </source>
</reference>
<keyword evidence="9" id="KW-0349">Heme</keyword>
<protein>
    <submittedName>
        <fullName evidence="11">Cytochrome P450, putative</fullName>
    </submittedName>
</protein>
<dbReference type="OMA" id="KHGPIWK"/>
<evidence type="ECO:0000256" key="5">
    <source>
        <dbReference type="ARBA" id="ARBA00022723"/>
    </source>
</evidence>
<dbReference type="Gramene" id="EOY20121">
    <property type="protein sequence ID" value="EOY20121"/>
    <property type="gene ID" value="TCM_045519"/>
</dbReference>
<comment type="similarity">
    <text evidence="3">Belongs to the cytochrome P450 family.</text>
</comment>
<name>A0A061FSP2_THECC</name>
<accession>A0A061FSP2</accession>
<gene>
    <name evidence="11" type="ORF">TCM_045519</name>
</gene>
<dbReference type="eggNOG" id="KOG0157">
    <property type="taxonomic scope" value="Eukaryota"/>
</dbReference>
<dbReference type="GO" id="GO:0016705">
    <property type="term" value="F:oxidoreductase activity, acting on paired donors, with incorporation or reduction of molecular oxygen"/>
    <property type="evidence" value="ECO:0007669"/>
    <property type="project" value="InterPro"/>
</dbReference>
<organism evidence="11 12">
    <name type="scientific">Theobroma cacao</name>
    <name type="common">Cacao</name>
    <name type="synonym">Cocoa</name>
    <dbReference type="NCBI Taxonomy" id="3641"/>
    <lineage>
        <taxon>Eukaryota</taxon>
        <taxon>Viridiplantae</taxon>
        <taxon>Streptophyta</taxon>
        <taxon>Embryophyta</taxon>
        <taxon>Tracheophyta</taxon>
        <taxon>Spermatophyta</taxon>
        <taxon>Magnoliopsida</taxon>
        <taxon>eudicotyledons</taxon>
        <taxon>Gunneridae</taxon>
        <taxon>Pentapetalae</taxon>
        <taxon>rosids</taxon>
        <taxon>malvids</taxon>
        <taxon>Malvales</taxon>
        <taxon>Malvaceae</taxon>
        <taxon>Byttnerioideae</taxon>
        <taxon>Theobroma</taxon>
    </lineage>
</organism>
<dbReference type="PANTHER" id="PTHR24286:SF256">
    <property type="entry name" value="CYTOCHROME P450 FAMILY PROTEIN"/>
    <property type="match status" value="1"/>
</dbReference>
<evidence type="ECO:0000256" key="8">
    <source>
        <dbReference type="ARBA" id="ARBA00023004"/>
    </source>
</evidence>
<dbReference type="STRING" id="3641.A0A061FSP2"/>
<sequence length="861" mass="96698">MHREGTTFEALISTDDGRQVVHDEPIAYVIMMIICLETLNQQLYSIGLVPLAMEVLFKLKELCSEPKRAITIIFITPVTVFLAYFKFRIFPLLGKKLPPGSLGLPLIGESISFVMAHKHDKTVDWIQKHVNKYGPVFKTSLMGSNAVFLTGQAGNRFISSGRDNGIASNQVGTAGGILGKHSIFELPGPRRKIVRGAIMNFLKPERIQRFVSVMDSLVQQEMFQELSVRDTVKMVTLIKKITFNVSCSLLFRLQESKEKDDLFKDFIVAIKGLWAIPLKFPGTAYQKALQARGRISRLLSKLIKGRKKEIDGGSKGSLDDNDLISCLLMLRDENGDPLLEEEIIGNVISVMIASHDTTYFGLYILLKARMDILPGLPEPSSDLKLQFISIVLATLVAVLGCFKFIVSPLLGKKLPPGSFGFPLIGESISFARAQTQDRTPEWILNRIKKYGPVFKTSIMGSKMVVLTGQAGNRFVFNGGDHGLSCNQPTSVVRVLGKYSLFEMSGSRHKLVRGAITNFLKPESIQRFLAKMDSLVQQQLLKELHGKDSIKIVPLMKKITFNITCSIFFGLPDGKEKDELLEDFSVTVKGVWAIPFNIPGTVFHRAMQARRRVCQLLSNLIMIRKKQEEEGTVDPNDDNIISSLLVLRDENGQPLLEEEILDVFLSLIMASHDTTAILLTLFIRHLSRDAEVSRKVVEEQNEVVKAMKTNGGKVTWSEIQMMRYTWSAAQELMRVNPPMLGSFRLVTKDITFDGYDIPKGWQIFWVAPGTHMDSNIFEDPEKFDPSRFENSSKSFPPYTYVPFGAGPRICAGVEFARVEALLIIHHLVTKYSWTEMIPDEPITREPMPYPAMGLPVKLYPKN</sequence>
<dbReference type="InParanoid" id="A0A061FSP2"/>
<keyword evidence="8 9" id="KW-0408">Iron</keyword>
<dbReference type="GO" id="GO:0005506">
    <property type="term" value="F:iron ion binding"/>
    <property type="evidence" value="ECO:0007669"/>
    <property type="project" value="InterPro"/>
</dbReference>
<evidence type="ECO:0000256" key="7">
    <source>
        <dbReference type="ARBA" id="ARBA00023002"/>
    </source>
</evidence>
<comment type="cofactor">
    <cofactor evidence="1 9">
        <name>heme</name>
        <dbReference type="ChEBI" id="CHEBI:30413"/>
    </cofactor>
</comment>
<comment type="subcellular location">
    <subcellularLocation>
        <location evidence="2">Membrane</location>
        <topology evidence="2">Single-pass membrane protein</topology>
    </subcellularLocation>
</comment>
<evidence type="ECO:0000256" key="4">
    <source>
        <dbReference type="ARBA" id="ARBA00022692"/>
    </source>
</evidence>
<dbReference type="PRINTS" id="PR00385">
    <property type="entry name" value="P450"/>
</dbReference>
<dbReference type="FunFam" id="1.10.630.10:FF:000022">
    <property type="entry name" value="Taxadiene 5-alpha hydroxylase"/>
    <property type="match status" value="1"/>
</dbReference>
<keyword evidence="5 9" id="KW-0479">Metal-binding</keyword>
<dbReference type="InterPro" id="IPR002401">
    <property type="entry name" value="Cyt_P450_E_grp-I"/>
</dbReference>
<evidence type="ECO:0000256" key="9">
    <source>
        <dbReference type="PIRSR" id="PIRSR602401-1"/>
    </source>
</evidence>
<dbReference type="InterPro" id="IPR036396">
    <property type="entry name" value="Cyt_P450_sf"/>
</dbReference>
<feature type="transmembrane region" description="Helical" evidence="10">
    <location>
        <begin position="69"/>
        <end position="87"/>
    </location>
</feature>